<dbReference type="PANTHER" id="PTHR37529">
    <property type="entry name" value="TRANSPOSASE INSG FOR INSERTION SEQUENCE ELEMENT IS4-RELATED"/>
    <property type="match status" value="1"/>
</dbReference>
<dbReference type="EMBL" id="CP010992">
    <property type="protein sequence ID" value="AMO21042.1"/>
    <property type="molecule type" value="Genomic_DNA"/>
</dbReference>
<dbReference type="InterPro" id="IPR012337">
    <property type="entry name" value="RNaseH-like_sf"/>
</dbReference>
<organism evidence="2 3">
    <name type="scientific">Flavobacterium columnare</name>
    <dbReference type="NCBI Taxonomy" id="996"/>
    <lineage>
        <taxon>Bacteria</taxon>
        <taxon>Pseudomonadati</taxon>
        <taxon>Bacteroidota</taxon>
        <taxon>Flavobacteriia</taxon>
        <taxon>Flavobacteriales</taxon>
        <taxon>Flavobacteriaceae</taxon>
        <taxon>Flavobacterium</taxon>
    </lineage>
</organism>
<dbReference type="SUPFAM" id="SSF53098">
    <property type="entry name" value="Ribonuclease H-like"/>
    <property type="match status" value="1"/>
</dbReference>
<feature type="domain" description="Transposase IS4-like" evidence="1">
    <location>
        <begin position="22"/>
        <end position="237"/>
    </location>
</feature>
<evidence type="ECO:0000259" key="1">
    <source>
        <dbReference type="Pfam" id="PF01609"/>
    </source>
</evidence>
<gene>
    <name evidence="2" type="ORF">UN65_12495</name>
</gene>
<sequence length="332" mass="39082">MNQKLVEEFYTENSGVLKQFKGLRILAMDGSRLTLPFNKELEDIYRQTKNQSNTYIIQAKVCVLYDLLNKICINGVLSSIDTDERIQAKQLLEYCQSSDLIIYEHYQKRLNFIIRMPLDFSQVVKDFVKSGKHSQIVGIKPSQKKSFENKPYDKNAISNIRLLRIVLPGGGVEILATSLLDNKQYGNEIFKELYFQRWKIETYYDELKNKLKVEEFSGYSNQSIMQDFYSTLFVSNIQILIESELNEERKEEQKNRKHEYKINTSLSYGFMKDRILELFFTKGDMNEIINELKKLFKDHLIPIRPNRGFERKIGKYRGRIKGLVAKNQKDSL</sequence>
<dbReference type="RefSeq" id="WP_014166349.1">
    <property type="nucleotide sequence ID" value="NZ_CP010992.1"/>
</dbReference>
<dbReference type="Pfam" id="PF01609">
    <property type="entry name" value="DDE_Tnp_1"/>
    <property type="match status" value="1"/>
</dbReference>
<dbReference type="GO" id="GO:0003677">
    <property type="term" value="F:DNA binding"/>
    <property type="evidence" value="ECO:0007669"/>
    <property type="project" value="InterPro"/>
</dbReference>
<reference evidence="3" key="1">
    <citation type="submission" date="2016-03" db="EMBL/GenBank/DDBJ databases">
        <title>Flavobacterium columnare strain B185, complete genome.</title>
        <authorList>
            <person name="Sundberg L.-R."/>
            <person name="Papponen P."/>
            <person name="Laanto E."/>
        </authorList>
    </citation>
    <scope>NUCLEOTIDE SEQUENCE [LARGE SCALE GENOMIC DNA]</scope>
    <source>
        <strain evidence="3">B185</strain>
    </source>
</reference>
<reference evidence="2 3" key="2">
    <citation type="submission" date="2019-05" db="EMBL/GenBank/DDBJ databases">
        <authorList>
            <person name="Ravantti J.J."/>
        </authorList>
    </citation>
    <scope>NUCLEOTIDE SEQUENCE [LARGE SCALE GENOMIC DNA]</scope>
    <source>
        <strain evidence="2 3">B185</strain>
    </source>
</reference>
<dbReference type="Proteomes" id="UP000304840">
    <property type="component" value="Chromosome"/>
</dbReference>
<proteinExistence type="predicted"/>
<dbReference type="GO" id="GO:0006313">
    <property type="term" value="P:DNA transposition"/>
    <property type="evidence" value="ECO:0007669"/>
    <property type="project" value="InterPro"/>
</dbReference>
<protein>
    <recommendedName>
        <fullName evidence="1">Transposase IS4-like domain-containing protein</fullName>
    </recommendedName>
</protein>
<dbReference type="InterPro" id="IPR002559">
    <property type="entry name" value="Transposase_11"/>
</dbReference>
<dbReference type="GO" id="GO:0004803">
    <property type="term" value="F:transposase activity"/>
    <property type="evidence" value="ECO:0007669"/>
    <property type="project" value="InterPro"/>
</dbReference>
<dbReference type="PANTHER" id="PTHR37529:SF1">
    <property type="entry name" value="TRANSPOSASE INSG FOR INSERTION SEQUENCE ELEMENT IS4-RELATED"/>
    <property type="match status" value="1"/>
</dbReference>
<name>A0AAI8CIV8_9FLAO</name>
<evidence type="ECO:0000313" key="3">
    <source>
        <dbReference type="Proteomes" id="UP000304840"/>
    </source>
</evidence>
<accession>A0AAI8CIV8</accession>
<dbReference type="AlphaFoldDB" id="A0AAI8CIV8"/>
<evidence type="ECO:0000313" key="2">
    <source>
        <dbReference type="EMBL" id="AMO21042.1"/>
    </source>
</evidence>